<evidence type="ECO:0000259" key="2">
    <source>
        <dbReference type="Pfam" id="PF07786"/>
    </source>
</evidence>
<dbReference type="RefSeq" id="WP_254152288.1">
    <property type="nucleotide sequence ID" value="NZ_JAHESD010000005.1"/>
</dbReference>
<reference evidence="3 4" key="1">
    <citation type="submission" date="2021-05" db="EMBL/GenBank/DDBJ databases">
        <title>A Polyphasic approach of four new species of the genus Ohtaekwangia: Ohtaekwangia histidinii sp. nov., Ohtaekwangia cretensis sp. nov., Ohtaekwangia indiensis sp. nov., Ohtaekwangia reichenbachii sp. nov. from diverse environment.</title>
        <authorList>
            <person name="Octaviana S."/>
        </authorList>
    </citation>
    <scope>NUCLEOTIDE SEQUENCE [LARGE SCALE GENOMIC DNA]</scope>
    <source>
        <strain evidence="3 4">PWU20</strain>
    </source>
</reference>
<keyword evidence="4" id="KW-1185">Reference proteome</keyword>
<feature type="transmembrane region" description="Helical" evidence="1">
    <location>
        <begin position="285"/>
        <end position="302"/>
    </location>
</feature>
<gene>
    <name evidence="3" type="ORF">KK060_03800</name>
</gene>
<dbReference type="PANTHER" id="PTHR40407">
    <property type="entry name" value="MEMBRANE PROTEIN-LIKE PROTEIN"/>
    <property type="match status" value="1"/>
</dbReference>
<dbReference type="PANTHER" id="PTHR40407:SF1">
    <property type="entry name" value="HEPARAN-ALPHA-GLUCOSAMINIDE N-ACETYLTRANSFERASE CATALYTIC DOMAIN-CONTAINING PROTEIN"/>
    <property type="match status" value="1"/>
</dbReference>
<feature type="transmembrane region" description="Helical" evidence="1">
    <location>
        <begin position="322"/>
        <end position="342"/>
    </location>
</feature>
<keyword evidence="1" id="KW-0472">Membrane</keyword>
<organism evidence="3 4">
    <name type="scientific">Chryseosolibacter indicus</name>
    <dbReference type="NCBI Taxonomy" id="2782351"/>
    <lineage>
        <taxon>Bacteria</taxon>
        <taxon>Pseudomonadati</taxon>
        <taxon>Bacteroidota</taxon>
        <taxon>Cytophagia</taxon>
        <taxon>Cytophagales</taxon>
        <taxon>Chryseotaleaceae</taxon>
        <taxon>Chryseosolibacter</taxon>
    </lineage>
</organism>
<evidence type="ECO:0000313" key="3">
    <source>
        <dbReference type="EMBL" id="MBT1702387.1"/>
    </source>
</evidence>
<dbReference type="Proteomes" id="UP000772618">
    <property type="component" value="Unassembled WGS sequence"/>
</dbReference>
<dbReference type="EMBL" id="JAHESD010000005">
    <property type="protein sequence ID" value="MBT1702387.1"/>
    <property type="molecule type" value="Genomic_DNA"/>
</dbReference>
<comment type="caution">
    <text evidence="3">The sequence shown here is derived from an EMBL/GenBank/DDBJ whole genome shotgun (WGS) entry which is preliminary data.</text>
</comment>
<feature type="transmembrane region" description="Helical" evidence="1">
    <location>
        <begin position="236"/>
        <end position="254"/>
    </location>
</feature>
<evidence type="ECO:0000313" key="4">
    <source>
        <dbReference type="Proteomes" id="UP000772618"/>
    </source>
</evidence>
<name>A0ABS5VLR2_9BACT</name>
<dbReference type="Pfam" id="PF07786">
    <property type="entry name" value="HGSNAT_cat"/>
    <property type="match status" value="1"/>
</dbReference>
<feature type="transmembrane region" description="Helical" evidence="1">
    <location>
        <begin position="362"/>
        <end position="387"/>
    </location>
</feature>
<keyword evidence="1" id="KW-1133">Transmembrane helix</keyword>
<dbReference type="InterPro" id="IPR012429">
    <property type="entry name" value="HGSNAT_cat"/>
</dbReference>
<feature type="transmembrane region" description="Helical" evidence="1">
    <location>
        <begin position="128"/>
        <end position="147"/>
    </location>
</feature>
<evidence type="ECO:0000256" key="1">
    <source>
        <dbReference type="SAM" id="Phobius"/>
    </source>
</evidence>
<accession>A0ABS5VLR2</accession>
<feature type="transmembrane region" description="Helical" evidence="1">
    <location>
        <begin position="207"/>
        <end position="224"/>
    </location>
</feature>
<feature type="transmembrane region" description="Helical" evidence="1">
    <location>
        <begin position="64"/>
        <end position="85"/>
    </location>
</feature>
<feature type="domain" description="Heparan-alpha-glucosaminide N-acetyltransferase catalytic" evidence="2">
    <location>
        <begin position="20"/>
        <end position="232"/>
    </location>
</feature>
<protein>
    <submittedName>
        <fullName evidence="3">DUF1624 domain-containing protein</fullName>
    </submittedName>
</protein>
<keyword evidence="1" id="KW-0812">Transmembrane</keyword>
<feature type="transmembrane region" description="Helical" evidence="1">
    <location>
        <begin position="154"/>
        <end position="172"/>
    </location>
</feature>
<proteinExistence type="predicted"/>
<feature type="transmembrane region" description="Helical" evidence="1">
    <location>
        <begin position="97"/>
        <end position="122"/>
    </location>
</feature>
<sequence length="406" mass="46534">MTTSTLSSPAVSDALTEKPRISSIDLMRGIVMVIMALDHTRDFFHKDALMIDATNLEQTNPLLFFTRIITHYCAPTFVFLSGAAIKLSEQRKSKKDLSIFLLSRGLWLILLEITVIRFSFFFQLYYDVTIFQVIWAIGFCMILLSAVVHLPFRLILALGIVILLGHDALHLIRLQPQDPFYTLWTFTHQVGVAEFAPGKSAFVPYPFLAWFGIMLLGYAFGRWYTSSFTSERRRKLLLVTGSGAVFAFVVLRFINLYGDPAPWSEQKNVLFTFMSFINVTKYPPSLLYTLMTLGPVLILLAFMERWQSPTLKPFIVFGRVPLFYYVLHFYIIHATAIVLYMILQDKSLGEIDLHFDKGFGGITPGAGVSLGVVYVIWISIVVLLYPLCNWYNTYKSKHKNWWLSYL</sequence>